<dbReference type="Gene3D" id="2.40.380.10">
    <property type="entry name" value="FomD-like"/>
    <property type="match status" value="1"/>
</dbReference>
<dbReference type="Proteomes" id="UP000534286">
    <property type="component" value="Unassembled WGS sequence"/>
</dbReference>
<dbReference type="Pfam" id="PF04167">
    <property type="entry name" value="DUF402"/>
    <property type="match status" value="1"/>
</dbReference>
<comment type="caution">
    <text evidence="3">The sequence shown here is derived from an EMBL/GenBank/DDBJ whole genome shotgun (WGS) entry which is preliminary data.</text>
</comment>
<evidence type="ECO:0000259" key="2">
    <source>
        <dbReference type="Pfam" id="PF04167"/>
    </source>
</evidence>
<protein>
    <recommendedName>
        <fullName evidence="2">DUF402 domain-containing protein</fullName>
    </recommendedName>
</protein>
<accession>A0A7W7RWC8</accession>
<dbReference type="GO" id="GO:0016787">
    <property type="term" value="F:hydrolase activity"/>
    <property type="evidence" value="ECO:0007669"/>
    <property type="project" value="UniProtKB-KW"/>
</dbReference>
<dbReference type="RefSeq" id="WP_184755440.1">
    <property type="nucleotide sequence ID" value="NZ_BAABEK010000097.1"/>
</dbReference>
<dbReference type="InterPro" id="IPR050212">
    <property type="entry name" value="Ntdp-like"/>
</dbReference>
<keyword evidence="1" id="KW-0378">Hydrolase</keyword>
<name>A0A7W7RWC8_9ACTN</name>
<sequence>MRVMSGHTLILNLYLGGHLSVSSAARVVGRSNEGTMVWLSAGTPTWQVELPEGSHLRDIPPEERPEDGYPLRTGRWRPRNNLVYLPVGAAHAVWWLFSADLVFEGWYVNLEQRRQRGDAVDVIDHELDITVAPDRVWQWKDEESFAEKIGHPAYWSAEEASAVRAEGERVTGLIEAGAFPFDGSWCDFTPPATWGLPGLPTEPPRMIPCPPSVDVFRRGSTP</sequence>
<evidence type="ECO:0000313" key="3">
    <source>
        <dbReference type="EMBL" id="MBB4939459.1"/>
    </source>
</evidence>
<gene>
    <name evidence="3" type="ORF">FHR32_003764</name>
</gene>
<dbReference type="SUPFAM" id="SSF159234">
    <property type="entry name" value="FomD-like"/>
    <property type="match status" value="1"/>
</dbReference>
<proteinExistence type="predicted"/>
<dbReference type="EMBL" id="JACHJU010000001">
    <property type="protein sequence ID" value="MBB4939459.1"/>
    <property type="molecule type" value="Genomic_DNA"/>
</dbReference>
<dbReference type="AlphaFoldDB" id="A0A7W7RWC8"/>
<dbReference type="InterPro" id="IPR035930">
    <property type="entry name" value="FomD-like_sf"/>
</dbReference>
<dbReference type="PANTHER" id="PTHR39159:SF1">
    <property type="entry name" value="UPF0374 PROTEIN YGAC"/>
    <property type="match status" value="1"/>
</dbReference>
<dbReference type="InterPro" id="IPR007295">
    <property type="entry name" value="DUF402"/>
</dbReference>
<dbReference type="PANTHER" id="PTHR39159">
    <property type="match status" value="1"/>
</dbReference>
<organism evidence="3 4">
    <name type="scientific">Streptosporangium album</name>
    <dbReference type="NCBI Taxonomy" id="47479"/>
    <lineage>
        <taxon>Bacteria</taxon>
        <taxon>Bacillati</taxon>
        <taxon>Actinomycetota</taxon>
        <taxon>Actinomycetes</taxon>
        <taxon>Streptosporangiales</taxon>
        <taxon>Streptosporangiaceae</taxon>
        <taxon>Streptosporangium</taxon>
    </lineage>
</organism>
<reference evidence="3 4" key="1">
    <citation type="submission" date="2020-08" db="EMBL/GenBank/DDBJ databases">
        <title>Sequencing the genomes of 1000 actinobacteria strains.</title>
        <authorList>
            <person name="Klenk H.-P."/>
        </authorList>
    </citation>
    <scope>NUCLEOTIDE SEQUENCE [LARGE SCALE GENOMIC DNA]</scope>
    <source>
        <strain evidence="3 4">DSM 43023</strain>
    </source>
</reference>
<feature type="domain" description="DUF402" evidence="2">
    <location>
        <begin position="71"/>
        <end position="178"/>
    </location>
</feature>
<keyword evidence="4" id="KW-1185">Reference proteome</keyword>
<evidence type="ECO:0000313" key="4">
    <source>
        <dbReference type="Proteomes" id="UP000534286"/>
    </source>
</evidence>
<evidence type="ECO:0000256" key="1">
    <source>
        <dbReference type="ARBA" id="ARBA00022801"/>
    </source>
</evidence>